<sequence length="424" mass="46634">MADKVEVDRPPKVSRLDKGKEPLVEDSLSEANFPVLEGKASSLPSSHTSASPVCQWRQLFLQSSRVEDKLSFFEPTTENGVCIVEPPDEVFEEGVKTWSNTLVGYFVGKRIPFKIVKENLEKKWKKWGSVQVISGVDGNFLFRFSNSTSCEQVLSNGPWEVWGAYLALKRWEEGMSLCKDSFSSIPVWVKLSNIPAELWTRTGLSYIASALGVPLCMDAATAAGNRLSFARVCVEMKAHSNFPHSFKVRRRSGILADIQVQYVWKPSPCSVCNVCDHSSKQCHLVDKRDPTSLVGAGVAQAPLNEHESGMAQVQSCPQNHEVVDPVQVVQRVQEATGMAPVQTNDEADIAQAQLGGAGPCDSVILPLEKKNDPTTPHKLFPEAAPLSSASMDSNPPGGFRYTEGSSKKKKKKRDASRRGLTPFR</sequence>
<evidence type="ECO:0000313" key="3">
    <source>
        <dbReference type="EMBL" id="GAV86029.1"/>
    </source>
</evidence>
<accession>A0A1Q3D0L7</accession>
<comment type="caution">
    <text evidence="3">The sequence shown here is derived from an EMBL/GenBank/DDBJ whole genome shotgun (WGS) entry which is preliminary data.</text>
</comment>
<evidence type="ECO:0000313" key="4">
    <source>
        <dbReference type="Proteomes" id="UP000187406"/>
    </source>
</evidence>
<dbReference type="PANTHER" id="PTHR31286">
    <property type="entry name" value="GLYCINE-RICH CELL WALL STRUCTURAL PROTEIN 1.8-LIKE"/>
    <property type="match status" value="1"/>
</dbReference>
<dbReference type="InParanoid" id="A0A1Q3D0L7"/>
<dbReference type="InterPro" id="IPR040256">
    <property type="entry name" value="At4g02000-like"/>
</dbReference>
<dbReference type="EMBL" id="BDDD01003782">
    <property type="protein sequence ID" value="GAV86029.1"/>
    <property type="molecule type" value="Genomic_DNA"/>
</dbReference>
<dbReference type="PANTHER" id="PTHR31286:SF180">
    <property type="entry name" value="OS10G0362600 PROTEIN"/>
    <property type="match status" value="1"/>
</dbReference>
<feature type="region of interest" description="Disordered" evidence="1">
    <location>
        <begin position="1"/>
        <end position="25"/>
    </location>
</feature>
<feature type="compositionally biased region" description="Basic and acidic residues" evidence="1">
    <location>
        <begin position="1"/>
        <end position="23"/>
    </location>
</feature>
<gene>
    <name evidence="3" type="ORF">CFOL_v3_29463</name>
</gene>
<proteinExistence type="predicted"/>
<organism evidence="3 4">
    <name type="scientific">Cephalotus follicularis</name>
    <name type="common">Albany pitcher plant</name>
    <dbReference type="NCBI Taxonomy" id="3775"/>
    <lineage>
        <taxon>Eukaryota</taxon>
        <taxon>Viridiplantae</taxon>
        <taxon>Streptophyta</taxon>
        <taxon>Embryophyta</taxon>
        <taxon>Tracheophyta</taxon>
        <taxon>Spermatophyta</taxon>
        <taxon>Magnoliopsida</taxon>
        <taxon>eudicotyledons</taxon>
        <taxon>Gunneridae</taxon>
        <taxon>Pentapetalae</taxon>
        <taxon>rosids</taxon>
        <taxon>fabids</taxon>
        <taxon>Oxalidales</taxon>
        <taxon>Cephalotaceae</taxon>
        <taxon>Cephalotus</taxon>
    </lineage>
</organism>
<feature type="domain" description="DUF4283" evidence="2">
    <location>
        <begin position="97"/>
        <end position="175"/>
    </location>
</feature>
<dbReference type="InterPro" id="IPR025558">
    <property type="entry name" value="DUF4283"/>
</dbReference>
<reference evidence="4" key="1">
    <citation type="submission" date="2016-04" db="EMBL/GenBank/DDBJ databases">
        <title>Cephalotus genome sequencing.</title>
        <authorList>
            <person name="Fukushima K."/>
            <person name="Hasebe M."/>
            <person name="Fang X."/>
        </authorList>
    </citation>
    <scope>NUCLEOTIDE SEQUENCE [LARGE SCALE GENOMIC DNA]</scope>
    <source>
        <strain evidence="4">cv. St1</strain>
    </source>
</reference>
<name>A0A1Q3D0L7_CEPFO</name>
<dbReference type="AlphaFoldDB" id="A0A1Q3D0L7"/>
<feature type="region of interest" description="Disordered" evidence="1">
    <location>
        <begin position="368"/>
        <end position="424"/>
    </location>
</feature>
<dbReference type="Pfam" id="PF14111">
    <property type="entry name" value="DUF4283"/>
    <property type="match status" value="1"/>
</dbReference>
<evidence type="ECO:0000256" key="1">
    <source>
        <dbReference type="SAM" id="MobiDB-lite"/>
    </source>
</evidence>
<protein>
    <submittedName>
        <fullName evidence="3">DUF4283 domain-containing protein</fullName>
    </submittedName>
</protein>
<dbReference type="OrthoDB" id="1939300at2759"/>
<keyword evidence="4" id="KW-1185">Reference proteome</keyword>
<evidence type="ECO:0000259" key="2">
    <source>
        <dbReference type="Pfam" id="PF14111"/>
    </source>
</evidence>
<dbReference type="Proteomes" id="UP000187406">
    <property type="component" value="Unassembled WGS sequence"/>
</dbReference>